<sequence length="130" mass="14898">MWKWIGRALLIMVLAVGGYTAYHYYRGGFHKMPPLPPGSYPLSFKSGFRAIMVGIEVDTETRRYRGYPAKNVPDWYRETWSFCRPFSEDEQSEIQGNADYGPGHRWEAVCEIDAEGETVIRGWIASVPSN</sequence>
<organism evidence="2 3">
    <name type="scientific">Roseibium aggregatum</name>
    <dbReference type="NCBI Taxonomy" id="187304"/>
    <lineage>
        <taxon>Bacteria</taxon>
        <taxon>Pseudomonadati</taxon>
        <taxon>Pseudomonadota</taxon>
        <taxon>Alphaproteobacteria</taxon>
        <taxon>Hyphomicrobiales</taxon>
        <taxon>Stappiaceae</taxon>
        <taxon>Roseibium</taxon>
    </lineage>
</organism>
<keyword evidence="1" id="KW-0472">Membrane</keyword>
<evidence type="ECO:0000256" key="1">
    <source>
        <dbReference type="SAM" id="Phobius"/>
    </source>
</evidence>
<feature type="transmembrane region" description="Helical" evidence="1">
    <location>
        <begin position="6"/>
        <end position="25"/>
    </location>
</feature>
<evidence type="ECO:0000313" key="3">
    <source>
        <dbReference type="Proteomes" id="UP000048926"/>
    </source>
</evidence>
<evidence type="ECO:0000313" key="2">
    <source>
        <dbReference type="EMBL" id="CTQ47280.1"/>
    </source>
</evidence>
<keyword evidence="3" id="KW-1185">Reference proteome</keyword>
<proteinExistence type="predicted"/>
<dbReference type="AlphaFoldDB" id="A0A0M6YEP8"/>
<dbReference type="RefSeq" id="WP_055661321.1">
    <property type="nucleotide sequence ID" value="NZ_CXST01000006.1"/>
</dbReference>
<dbReference type="OrthoDB" id="7858320at2"/>
<accession>A0A0M6YEP8</accession>
<keyword evidence="1" id="KW-1133">Transmembrane helix</keyword>
<protein>
    <submittedName>
        <fullName evidence="2">Uncharacterized protein</fullName>
    </submittedName>
</protein>
<reference evidence="3" key="1">
    <citation type="submission" date="2015-07" db="EMBL/GenBank/DDBJ databases">
        <authorList>
            <person name="Rodrigo-Torres Lidia"/>
            <person name="Arahal R.David."/>
        </authorList>
    </citation>
    <scope>NUCLEOTIDE SEQUENCE [LARGE SCALE GENOMIC DNA]</scope>
    <source>
        <strain evidence="3">CECT 4801</strain>
    </source>
</reference>
<keyword evidence="1" id="KW-0812">Transmembrane</keyword>
<dbReference type="Proteomes" id="UP000048926">
    <property type="component" value="Unassembled WGS sequence"/>
</dbReference>
<dbReference type="EMBL" id="CXST01000006">
    <property type="protein sequence ID" value="CTQ47280.1"/>
    <property type="molecule type" value="Genomic_DNA"/>
</dbReference>
<gene>
    <name evidence="2" type="ORF">LAL4801_05742</name>
</gene>
<name>A0A0M6YEP8_9HYPH</name>